<evidence type="ECO:0000313" key="13">
    <source>
        <dbReference type="EMBL" id="KJY48907.1"/>
    </source>
</evidence>
<dbReference type="Gene3D" id="3.30.300.20">
    <property type="match status" value="1"/>
</dbReference>
<dbReference type="GO" id="GO:0043024">
    <property type="term" value="F:ribosomal small subunit binding"/>
    <property type="evidence" value="ECO:0007669"/>
    <property type="project" value="TreeGrafter"/>
</dbReference>
<evidence type="ECO:0000313" key="14">
    <source>
        <dbReference type="Proteomes" id="UP000033695"/>
    </source>
</evidence>
<evidence type="ECO:0000256" key="2">
    <source>
        <dbReference type="ARBA" id="ARBA00020484"/>
    </source>
</evidence>
<evidence type="ECO:0000256" key="4">
    <source>
        <dbReference type="ARBA" id="ARBA00022741"/>
    </source>
</evidence>
<dbReference type="Pfam" id="PF01926">
    <property type="entry name" value="MMR_HSR1"/>
    <property type="match status" value="1"/>
</dbReference>
<dbReference type="GO" id="GO:0070181">
    <property type="term" value="F:small ribosomal subunit rRNA binding"/>
    <property type="evidence" value="ECO:0007669"/>
    <property type="project" value="UniProtKB-UniRule"/>
</dbReference>
<evidence type="ECO:0000256" key="7">
    <source>
        <dbReference type="ARBA" id="ARBA00023136"/>
    </source>
</evidence>
<name>A0A0F4KQF7_9LACO</name>
<evidence type="ECO:0000256" key="10">
    <source>
        <dbReference type="RuleBase" id="RU003761"/>
    </source>
</evidence>
<dbReference type="InterPro" id="IPR030388">
    <property type="entry name" value="G_ERA_dom"/>
</dbReference>
<dbReference type="NCBIfam" id="TIGR00231">
    <property type="entry name" value="small_GTP"/>
    <property type="match status" value="1"/>
</dbReference>
<keyword evidence="8" id="KW-1003">Cell membrane</keyword>
<comment type="subcellular location">
    <subcellularLocation>
        <location evidence="8">Cytoplasm</location>
    </subcellularLocation>
    <subcellularLocation>
        <location evidence="8">Cell membrane</location>
        <topology evidence="8">Peripheral membrane protein</topology>
    </subcellularLocation>
</comment>
<dbReference type="PANTHER" id="PTHR42698">
    <property type="entry name" value="GTPASE ERA"/>
    <property type="match status" value="1"/>
</dbReference>
<dbReference type="CDD" id="cd04163">
    <property type="entry name" value="Era"/>
    <property type="match status" value="1"/>
</dbReference>
<keyword evidence="8" id="KW-0699">rRNA-binding</keyword>
<dbReference type="SUPFAM" id="SSF52540">
    <property type="entry name" value="P-loop containing nucleoside triphosphate hydrolases"/>
    <property type="match status" value="1"/>
</dbReference>
<feature type="region of interest" description="G5" evidence="9">
    <location>
        <begin position="152"/>
        <end position="154"/>
    </location>
</feature>
<dbReference type="Proteomes" id="UP000033695">
    <property type="component" value="Unassembled WGS sequence"/>
</dbReference>
<dbReference type="InterPro" id="IPR027417">
    <property type="entry name" value="P-loop_NTPase"/>
</dbReference>
<comment type="subunit">
    <text evidence="8">Monomer.</text>
</comment>
<keyword evidence="5 8" id="KW-0694">RNA-binding</keyword>
<dbReference type="GO" id="GO:0000028">
    <property type="term" value="P:ribosomal small subunit assembly"/>
    <property type="evidence" value="ECO:0007669"/>
    <property type="project" value="TreeGrafter"/>
</dbReference>
<dbReference type="PANTHER" id="PTHR42698:SF1">
    <property type="entry name" value="GTPASE ERA, MITOCHONDRIAL"/>
    <property type="match status" value="1"/>
</dbReference>
<sequence>MQNNFHSGFVALMGEPNVGKSTLMNRILGSEIAIISPKSQTTRNKIQGIYTTDQEQIVFVDTPGIHQPKNSLDKYMDTAAFSALQDVDVVLLMVNADTKIDANVQDIIKCLQTINQPLFLVINKIDLVHPDSLLPLIEQYNNLLKFQEVVPISATQGNNVAELLKTLIKYLPQGPQYYPPEQLSDHPEYFVVAEIIREKILELTQQEVPHSVAVVVEQMNQRINGKLQIEATIYAERASQKKILIGQKGTMIKNIGIRSREKIERLLGEKINLKLWIKVQKNWRNDPLFLQRVGYQLKDLK</sequence>
<gene>
    <name evidence="8 13" type="primary">era</name>
    <name evidence="13" type="ORF">JG29_07270</name>
</gene>
<feature type="binding site" evidence="8">
    <location>
        <begin position="123"/>
        <end position="126"/>
    </location>
    <ligand>
        <name>GTP</name>
        <dbReference type="ChEBI" id="CHEBI:37565"/>
    </ligand>
</feature>
<dbReference type="PROSITE" id="PS50823">
    <property type="entry name" value="KH_TYPE_2"/>
    <property type="match status" value="1"/>
</dbReference>
<comment type="function">
    <text evidence="8">An essential GTPase that binds both GDP and GTP, with rapid nucleotide exchange. Plays a role in 16S rRNA processing and 30S ribosomal subunit biogenesis and possibly also in cell cycle regulation and energy metabolism.</text>
</comment>
<feature type="region of interest" description="G4" evidence="9">
    <location>
        <begin position="123"/>
        <end position="126"/>
    </location>
</feature>
<feature type="region of interest" description="G1" evidence="9">
    <location>
        <begin position="14"/>
        <end position="21"/>
    </location>
</feature>
<dbReference type="AlphaFoldDB" id="A0A0F4KQF7"/>
<evidence type="ECO:0000256" key="8">
    <source>
        <dbReference type="HAMAP-Rule" id="MF_00367"/>
    </source>
</evidence>
<feature type="region of interest" description="G2" evidence="9">
    <location>
        <begin position="40"/>
        <end position="44"/>
    </location>
</feature>
<dbReference type="InterPro" id="IPR009019">
    <property type="entry name" value="KH_sf_prok-type"/>
</dbReference>
<feature type="domain" description="KH type-2" evidence="11">
    <location>
        <begin position="196"/>
        <end position="281"/>
    </location>
</feature>
<dbReference type="CDD" id="cd22534">
    <property type="entry name" value="KH-II_Era"/>
    <property type="match status" value="1"/>
</dbReference>
<dbReference type="FunFam" id="3.30.300.20:FF:000003">
    <property type="entry name" value="GTPase Era"/>
    <property type="match status" value="1"/>
</dbReference>
<evidence type="ECO:0000256" key="1">
    <source>
        <dbReference type="ARBA" id="ARBA00007921"/>
    </source>
</evidence>
<dbReference type="InterPro" id="IPR004044">
    <property type="entry name" value="KH_dom_type_2"/>
</dbReference>
<keyword evidence="6 8" id="KW-0342">GTP-binding</keyword>
<dbReference type="PROSITE" id="PS51713">
    <property type="entry name" value="G_ERA"/>
    <property type="match status" value="1"/>
</dbReference>
<evidence type="ECO:0000256" key="9">
    <source>
        <dbReference type="PROSITE-ProRule" id="PRU01050"/>
    </source>
</evidence>
<keyword evidence="4 8" id="KW-0547">Nucleotide-binding</keyword>
<dbReference type="NCBIfam" id="NF000908">
    <property type="entry name" value="PRK00089.1"/>
    <property type="match status" value="1"/>
</dbReference>
<organism evidence="13 14">
    <name type="scientific">Bombilactobacillus mellis</name>
    <dbReference type="NCBI Taxonomy" id="1218508"/>
    <lineage>
        <taxon>Bacteria</taxon>
        <taxon>Bacillati</taxon>
        <taxon>Bacillota</taxon>
        <taxon>Bacilli</taxon>
        <taxon>Lactobacillales</taxon>
        <taxon>Lactobacillaceae</taxon>
        <taxon>Bombilactobacillus</taxon>
    </lineage>
</organism>
<keyword evidence="7 8" id="KW-0472">Membrane</keyword>
<dbReference type="OrthoDB" id="9805918at2"/>
<feature type="domain" description="Era-type G" evidence="12">
    <location>
        <begin position="6"/>
        <end position="173"/>
    </location>
</feature>
<dbReference type="FunFam" id="3.40.50.300:FF:000094">
    <property type="entry name" value="GTPase Era"/>
    <property type="match status" value="1"/>
</dbReference>
<dbReference type="RefSeq" id="WP_045922576.1">
    <property type="nucleotide sequence ID" value="NZ_JBHTHW010000003.1"/>
</dbReference>
<keyword evidence="3 8" id="KW-0690">Ribosome biogenesis</keyword>
<evidence type="ECO:0000256" key="5">
    <source>
        <dbReference type="ARBA" id="ARBA00022884"/>
    </source>
</evidence>
<keyword evidence="14" id="KW-1185">Reference proteome</keyword>
<dbReference type="GO" id="GO:0005886">
    <property type="term" value="C:plasma membrane"/>
    <property type="evidence" value="ECO:0007669"/>
    <property type="project" value="UniProtKB-SubCell"/>
</dbReference>
<dbReference type="NCBIfam" id="TIGR00436">
    <property type="entry name" value="era"/>
    <property type="match status" value="1"/>
</dbReference>
<dbReference type="InterPro" id="IPR005662">
    <property type="entry name" value="GTPase_Era-like"/>
</dbReference>
<evidence type="ECO:0000259" key="12">
    <source>
        <dbReference type="PROSITE" id="PS51713"/>
    </source>
</evidence>
<reference evidence="13 14" key="1">
    <citation type="submission" date="2014-12" db="EMBL/GenBank/DDBJ databases">
        <title>Comparative genomics of the lactic acid bacteria isolated from the honey bee gut.</title>
        <authorList>
            <person name="Ellegaard K.M."/>
            <person name="Tamarit D."/>
            <person name="Javelind E."/>
            <person name="Olofsson T."/>
            <person name="Andersson S.G."/>
            <person name="Vasquez A."/>
        </authorList>
    </citation>
    <scope>NUCLEOTIDE SEQUENCE [LARGE SCALE GENOMIC DNA]</scope>
    <source>
        <strain evidence="13 14">Hon2</strain>
    </source>
</reference>
<protein>
    <recommendedName>
        <fullName evidence="2 8">GTPase Era</fullName>
    </recommendedName>
</protein>
<dbReference type="GO" id="GO:0003924">
    <property type="term" value="F:GTPase activity"/>
    <property type="evidence" value="ECO:0007669"/>
    <property type="project" value="UniProtKB-UniRule"/>
</dbReference>
<dbReference type="HAMAP" id="MF_00367">
    <property type="entry name" value="GTPase_Era"/>
    <property type="match status" value="1"/>
</dbReference>
<dbReference type="HOGENOM" id="CLU_038009_1_0_9"/>
<dbReference type="InterPro" id="IPR005225">
    <property type="entry name" value="Small_GTP-bd"/>
</dbReference>
<proteinExistence type="inferred from homology"/>
<dbReference type="InterPro" id="IPR006073">
    <property type="entry name" value="GTP-bd"/>
</dbReference>
<dbReference type="PRINTS" id="PR00449">
    <property type="entry name" value="RASTRNSFRMNG"/>
</dbReference>
<comment type="caution">
    <text evidence="13">The sequence shown here is derived from an EMBL/GenBank/DDBJ whole genome shotgun (WGS) entry which is preliminary data.</text>
</comment>
<accession>A0A0F4KQF7</accession>
<dbReference type="Pfam" id="PF07650">
    <property type="entry name" value="KH_2"/>
    <property type="match status" value="1"/>
</dbReference>
<dbReference type="Gene3D" id="3.40.50.300">
    <property type="entry name" value="P-loop containing nucleotide triphosphate hydrolases"/>
    <property type="match status" value="1"/>
</dbReference>
<evidence type="ECO:0000256" key="6">
    <source>
        <dbReference type="ARBA" id="ARBA00023134"/>
    </source>
</evidence>
<dbReference type="GO" id="GO:0005525">
    <property type="term" value="F:GTP binding"/>
    <property type="evidence" value="ECO:0007669"/>
    <property type="project" value="UniProtKB-UniRule"/>
</dbReference>
<evidence type="ECO:0000256" key="3">
    <source>
        <dbReference type="ARBA" id="ARBA00022517"/>
    </source>
</evidence>
<comment type="similarity">
    <text evidence="1 8 9 10">Belongs to the TRAFAC class TrmE-Era-EngA-EngB-Septin-like GTPase superfamily. Era GTPase family.</text>
</comment>
<evidence type="ECO:0000259" key="11">
    <source>
        <dbReference type="PROSITE" id="PS50823"/>
    </source>
</evidence>
<keyword evidence="8" id="KW-0963">Cytoplasm</keyword>
<dbReference type="SUPFAM" id="SSF54814">
    <property type="entry name" value="Prokaryotic type KH domain (KH-domain type II)"/>
    <property type="match status" value="1"/>
</dbReference>
<feature type="region of interest" description="G3" evidence="9">
    <location>
        <begin position="61"/>
        <end position="64"/>
    </location>
</feature>
<dbReference type="InterPro" id="IPR015946">
    <property type="entry name" value="KH_dom-like_a/b"/>
</dbReference>
<dbReference type="GO" id="GO:0005829">
    <property type="term" value="C:cytosol"/>
    <property type="evidence" value="ECO:0007669"/>
    <property type="project" value="TreeGrafter"/>
</dbReference>
<feature type="binding site" evidence="8">
    <location>
        <begin position="14"/>
        <end position="21"/>
    </location>
    <ligand>
        <name>GTP</name>
        <dbReference type="ChEBI" id="CHEBI:37565"/>
    </ligand>
</feature>
<dbReference type="STRING" id="1218508.JG29_07270"/>
<dbReference type="EMBL" id="JXBZ01000007">
    <property type="protein sequence ID" value="KJY48907.1"/>
    <property type="molecule type" value="Genomic_DNA"/>
</dbReference>
<feature type="binding site" evidence="8">
    <location>
        <begin position="61"/>
        <end position="65"/>
    </location>
    <ligand>
        <name>GTP</name>
        <dbReference type="ChEBI" id="CHEBI:37565"/>
    </ligand>
</feature>
<dbReference type="PATRIC" id="fig|1218508.4.peg.745"/>